<dbReference type="InterPro" id="IPR001227">
    <property type="entry name" value="Ac_transferase_dom_sf"/>
</dbReference>
<comment type="similarity">
    <text evidence="4">Belongs to the fabD family.</text>
</comment>
<dbReference type="InterPro" id="IPR016036">
    <property type="entry name" value="Malonyl_transacylase_ACP-bd"/>
</dbReference>
<dbReference type="AlphaFoldDB" id="A0A939BEA3"/>
<organism evidence="7 8">
    <name type="scientific">Merdimmobilis hominis</name>
    <dbReference type="NCBI Taxonomy" id="2897707"/>
    <lineage>
        <taxon>Bacteria</taxon>
        <taxon>Bacillati</taxon>
        <taxon>Bacillota</taxon>
        <taxon>Clostridia</taxon>
        <taxon>Eubacteriales</taxon>
        <taxon>Oscillospiraceae</taxon>
        <taxon>Merdimmobilis</taxon>
    </lineage>
</organism>
<dbReference type="PIRSF" id="PIRSF000446">
    <property type="entry name" value="Mct"/>
    <property type="match status" value="1"/>
</dbReference>
<dbReference type="Gene3D" id="3.30.70.250">
    <property type="entry name" value="Malonyl-CoA ACP transacylase, ACP-binding"/>
    <property type="match status" value="1"/>
</dbReference>
<reference evidence="7" key="1">
    <citation type="submission" date="2020-08" db="EMBL/GenBank/DDBJ databases">
        <authorList>
            <person name="Cejkova D."/>
            <person name="Kubasova T."/>
            <person name="Jahodarova E."/>
            <person name="Rychlik I."/>
        </authorList>
    </citation>
    <scope>NUCLEOTIDE SEQUENCE</scope>
    <source>
        <strain evidence="7">An559</strain>
    </source>
</reference>
<keyword evidence="1 4" id="KW-0808">Transferase</keyword>
<dbReference type="GO" id="GO:0004314">
    <property type="term" value="F:[acyl-carrier-protein] S-malonyltransferase activity"/>
    <property type="evidence" value="ECO:0007669"/>
    <property type="project" value="UniProtKB-EC"/>
</dbReference>
<evidence type="ECO:0000256" key="3">
    <source>
        <dbReference type="ARBA" id="ARBA00048462"/>
    </source>
</evidence>
<dbReference type="InterPro" id="IPR014043">
    <property type="entry name" value="Acyl_transferase_dom"/>
</dbReference>
<dbReference type="InterPro" id="IPR050858">
    <property type="entry name" value="Mal-CoA-ACP_Trans/PKS_FabD"/>
</dbReference>
<dbReference type="Pfam" id="PF00698">
    <property type="entry name" value="Acyl_transf_1"/>
    <property type="match status" value="1"/>
</dbReference>
<dbReference type="GO" id="GO:0006633">
    <property type="term" value="P:fatty acid biosynthetic process"/>
    <property type="evidence" value="ECO:0007669"/>
    <property type="project" value="TreeGrafter"/>
</dbReference>
<reference evidence="7" key="2">
    <citation type="journal article" date="2021" name="Sci. Rep.">
        <title>The distribution of antibiotic resistance genes in chicken gut microbiota commensals.</title>
        <authorList>
            <person name="Juricova H."/>
            <person name="Matiasovicova J."/>
            <person name="Kubasova T."/>
            <person name="Cejkova D."/>
            <person name="Rychlik I."/>
        </authorList>
    </citation>
    <scope>NUCLEOTIDE SEQUENCE</scope>
    <source>
        <strain evidence="7">An559</strain>
    </source>
</reference>
<accession>A0A939BEA3</accession>
<feature type="active site" evidence="5">
    <location>
        <position position="197"/>
    </location>
</feature>
<name>A0A939BEA3_9FIRM</name>
<keyword evidence="8" id="KW-1185">Reference proteome</keyword>
<dbReference type="RefSeq" id="WP_204446682.1">
    <property type="nucleotide sequence ID" value="NZ_JACJKY010000011.1"/>
</dbReference>
<evidence type="ECO:0000313" key="8">
    <source>
        <dbReference type="Proteomes" id="UP000774750"/>
    </source>
</evidence>
<dbReference type="InterPro" id="IPR004410">
    <property type="entry name" value="Malonyl_CoA-ACP_transAc_FabD"/>
</dbReference>
<dbReference type="SUPFAM" id="SSF55048">
    <property type="entry name" value="Probable ACP-binding domain of malonyl-CoA ACP transacylase"/>
    <property type="match status" value="1"/>
</dbReference>
<feature type="active site" evidence="5">
    <location>
        <position position="91"/>
    </location>
</feature>
<evidence type="ECO:0000256" key="1">
    <source>
        <dbReference type="ARBA" id="ARBA00022679"/>
    </source>
</evidence>
<evidence type="ECO:0000259" key="6">
    <source>
        <dbReference type="SMART" id="SM00827"/>
    </source>
</evidence>
<dbReference type="GO" id="GO:0005829">
    <property type="term" value="C:cytosol"/>
    <property type="evidence" value="ECO:0007669"/>
    <property type="project" value="TreeGrafter"/>
</dbReference>
<dbReference type="FunFam" id="3.30.70.250:FF:000001">
    <property type="entry name" value="Malonyl CoA-acyl carrier protein transacylase"/>
    <property type="match status" value="1"/>
</dbReference>
<keyword evidence="2 4" id="KW-0012">Acyltransferase</keyword>
<dbReference type="InterPro" id="IPR016035">
    <property type="entry name" value="Acyl_Trfase/lysoPLipase"/>
</dbReference>
<dbReference type="SUPFAM" id="SSF52151">
    <property type="entry name" value="FabD/lysophospholipase-like"/>
    <property type="match status" value="1"/>
</dbReference>
<dbReference type="SMART" id="SM00827">
    <property type="entry name" value="PKS_AT"/>
    <property type="match status" value="1"/>
</dbReference>
<evidence type="ECO:0000256" key="2">
    <source>
        <dbReference type="ARBA" id="ARBA00023315"/>
    </source>
</evidence>
<gene>
    <name evidence="7" type="primary">fabD</name>
    <name evidence="7" type="ORF">H6A12_08035</name>
</gene>
<sequence length="306" mass="32370">MEKTCFLFAGQGSQYPGMGAELAARFPAANEIFNVGSEILSFDLLKACTEYSAEELAKTEISQPAIMATSLAALEAVKSLGISPDMVAGHSLGEYAAMTAAGMLTLEDAFRVIRERARAMGECAKHQNGAMCAVLGLTAEEITAVCEQTEGFVIPVNYNSPAQTVIAGEADAVDRAIETFTAMGKRTAKLAVSAAFHSKFMQPAADDFKAAIASIPFSAPKIDFYSNLTGELLTDTSDMPSYLAAHLVSPVQFVKELNTIQAAGATRFIECGPNKVLTGLVRKTLTGVAYANVENDKTLDKLAASL</sequence>
<evidence type="ECO:0000313" key="7">
    <source>
        <dbReference type="EMBL" id="MBM6921100.1"/>
    </source>
</evidence>
<evidence type="ECO:0000256" key="4">
    <source>
        <dbReference type="PIRNR" id="PIRNR000446"/>
    </source>
</evidence>
<comment type="catalytic activity">
    <reaction evidence="3 4">
        <text>holo-[ACP] + malonyl-CoA = malonyl-[ACP] + CoA</text>
        <dbReference type="Rhea" id="RHEA:41792"/>
        <dbReference type="Rhea" id="RHEA-COMP:9623"/>
        <dbReference type="Rhea" id="RHEA-COMP:9685"/>
        <dbReference type="ChEBI" id="CHEBI:57287"/>
        <dbReference type="ChEBI" id="CHEBI:57384"/>
        <dbReference type="ChEBI" id="CHEBI:64479"/>
        <dbReference type="ChEBI" id="CHEBI:78449"/>
        <dbReference type="EC" id="2.3.1.39"/>
    </reaction>
</comment>
<protein>
    <recommendedName>
        <fullName evidence="4">Malonyl CoA-acyl carrier protein transacylase</fullName>
        <ecNumber evidence="4">2.3.1.39</ecNumber>
    </recommendedName>
</protein>
<dbReference type="PANTHER" id="PTHR42681">
    <property type="entry name" value="MALONYL-COA-ACYL CARRIER PROTEIN TRANSACYLASE, MITOCHONDRIAL"/>
    <property type="match status" value="1"/>
</dbReference>
<dbReference type="EC" id="2.3.1.39" evidence="4"/>
<feature type="domain" description="Malonyl-CoA:ACP transacylase (MAT)" evidence="6">
    <location>
        <begin position="7"/>
        <end position="298"/>
    </location>
</feature>
<dbReference type="NCBIfam" id="TIGR00128">
    <property type="entry name" value="fabD"/>
    <property type="match status" value="1"/>
</dbReference>
<evidence type="ECO:0000256" key="5">
    <source>
        <dbReference type="PIRSR" id="PIRSR000446-1"/>
    </source>
</evidence>
<dbReference type="Gene3D" id="3.40.366.10">
    <property type="entry name" value="Malonyl-Coenzyme A Acyl Carrier Protein, domain 2"/>
    <property type="match status" value="1"/>
</dbReference>
<comment type="caution">
    <text evidence="7">The sequence shown here is derived from an EMBL/GenBank/DDBJ whole genome shotgun (WGS) entry which is preliminary data.</text>
</comment>
<dbReference type="EMBL" id="JACJKY010000011">
    <property type="protein sequence ID" value="MBM6921100.1"/>
    <property type="molecule type" value="Genomic_DNA"/>
</dbReference>
<dbReference type="PANTHER" id="PTHR42681:SF1">
    <property type="entry name" value="MALONYL-COA-ACYL CARRIER PROTEIN TRANSACYLASE, MITOCHONDRIAL"/>
    <property type="match status" value="1"/>
</dbReference>
<dbReference type="Proteomes" id="UP000774750">
    <property type="component" value="Unassembled WGS sequence"/>
</dbReference>
<dbReference type="InterPro" id="IPR024925">
    <property type="entry name" value="Malonyl_CoA-ACP_transAc"/>
</dbReference>
<proteinExistence type="inferred from homology"/>